<evidence type="ECO:0000259" key="3">
    <source>
        <dbReference type="Pfam" id="PF00534"/>
    </source>
</evidence>
<feature type="domain" description="Glycosyltransferase subfamily 4-like N-terminal" evidence="4">
    <location>
        <begin position="18"/>
        <end position="175"/>
    </location>
</feature>
<dbReference type="PANTHER" id="PTHR46401">
    <property type="entry name" value="GLYCOSYLTRANSFERASE WBBK-RELATED"/>
    <property type="match status" value="1"/>
</dbReference>
<reference evidence="5 6" key="1">
    <citation type="submission" date="2016-09" db="EMBL/GenBank/DDBJ databases">
        <authorList>
            <person name="Capua I."/>
            <person name="De Benedictis P."/>
            <person name="Joannis T."/>
            <person name="Lombin L.H."/>
            <person name="Cattoli G."/>
        </authorList>
    </citation>
    <scope>NUCLEOTIDE SEQUENCE [LARGE SCALE GENOMIC DNA]</scope>
    <source>
        <strain evidence="5 6">NIO-1002</strain>
    </source>
</reference>
<dbReference type="InterPro" id="IPR001296">
    <property type="entry name" value="Glyco_trans_1"/>
</dbReference>
<dbReference type="SUPFAM" id="SSF53756">
    <property type="entry name" value="UDP-Glycosyltransferase/glycogen phosphorylase"/>
    <property type="match status" value="1"/>
</dbReference>
<dbReference type="Pfam" id="PF00534">
    <property type="entry name" value="Glycos_transf_1"/>
    <property type="match status" value="1"/>
</dbReference>
<dbReference type="GO" id="GO:0016757">
    <property type="term" value="F:glycosyltransferase activity"/>
    <property type="evidence" value="ECO:0007669"/>
    <property type="project" value="UniProtKB-KW"/>
</dbReference>
<keyword evidence="1" id="KW-0328">Glycosyltransferase</keyword>
<organism evidence="5 6">
    <name type="scientific">Microbacterium enclense</name>
    <dbReference type="NCBI Taxonomy" id="993073"/>
    <lineage>
        <taxon>Bacteria</taxon>
        <taxon>Bacillati</taxon>
        <taxon>Actinomycetota</taxon>
        <taxon>Actinomycetes</taxon>
        <taxon>Micrococcales</taxon>
        <taxon>Microbacteriaceae</taxon>
        <taxon>Microbacterium</taxon>
    </lineage>
</organism>
<keyword evidence="2 5" id="KW-0808">Transferase</keyword>
<feature type="domain" description="Glycosyl transferase family 1" evidence="3">
    <location>
        <begin position="193"/>
        <end position="340"/>
    </location>
</feature>
<gene>
    <name evidence="5" type="ORF">SAMN05216418_1887</name>
</gene>
<dbReference type="STRING" id="993073.AS029_08120"/>
<evidence type="ECO:0000313" key="5">
    <source>
        <dbReference type="EMBL" id="SDC27254.1"/>
    </source>
</evidence>
<dbReference type="Pfam" id="PF13439">
    <property type="entry name" value="Glyco_transf_4"/>
    <property type="match status" value="1"/>
</dbReference>
<dbReference type="OrthoDB" id="9801609at2"/>
<dbReference type="Proteomes" id="UP000183203">
    <property type="component" value="Unassembled WGS sequence"/>
</dbReference>
<proteinExistence type="predicted"/>
<evidence type="ECO:0000256" key="1">
    <source>
        <dbReference type="ARBA" id="ARBA00022676"/>
    </source>
</evidence>
<sequence>MGERRVLVDLLGFTGSRGGTETYVRELLPRLATRLPRARFAAITGRVGTDVVRDFFPGHVRTLPWVGADPATWALGAVAATEAVARRSRADLVWAPANFGPILRGTPRIVTVHDAIYDEVPGGLAERAQRAVTSLLMRRSAQTADRVLTVSHAAAASIERHLGVASERIAVVHNGSADPRPVTDPRGILTPLALPSGRAVVLSVGNRMPHKNFRGLLEALAHLPSTKRPLTVIAGSRLPDPLADEVDRLGLEDDVVLPGWVSDEQLEALFQIAELYVCPSLVEGFGLPVIDALRRNVPVLANDVAVLREVGGTAARYADATDAAAFGAAIDVALSSPPTDDARATARAWASGFTWDDAADATAAELDAQMSTTRRTHA</sequence>
<dbReference type="GO" id="GO:0009103">
    <property type="term" value="P:lipopolysaccharide biosynthetic process"/>
    <property type="evidence" value="ECO:0007669"/>
    <property type="project" value="TreeGrafter"/>
</dbReference>
<dbReference type="EMBL" id="FMYG01000004">
    <property type="protein sequence ID" value="SDC27254.1"/>
    <property type="molecule type" value="Genomic_DNA"/>
</dbReference>
<dbReference type="AlphaFoldDB" id="A0A1G6K8E6"/>
<dbReference type="InterPro" id="IPR028098">
    <property type="entry name" value="Glyco_trans_4-like_N"/>
</dbReference>
<evidence type="ECO:0000313" key="6">
    <source>
        <dbReference type="Proteomes" id="UP000183203"/>
    </source>
</evidence>
<dbReference type="RefSeq" id="WP_058232102.1">
    <property type="nucleotide sequence ID" value="NZ_FMYG01000004.1"/>
</dbReference>
<dbReference type="CDD" id="cd03809">
    <property type="entry name" value="GT4_MtfB-like"/>
    <property type="match status" value="1"/>
</dbReference>
<name>A0A1G6K8E6_9MICO</name>
<accession>A0A1G6K8E6</accession>
<evidence type="ECO:0000259" key="4">
    <source>
        <dbReference type="Pfam" id="PF13439"/>
    </source>
</evidence>
<evidence type="ECO:0000256" key="2">
    <source>
        <dbReference type="ARBA" id="ARBA00022679"/>
    </source>
</evidence>
<dbReference type="Gene3D" id="3.40.50.2000">
    <property type="entry name" value="Glycogen Phosphorylase B"/>
    <property type="match status" value="2"/>
</dbReference>
<protein>
    <submittedName>
        <fullName evidence="5">Glycosyltransferase involved in cell wall bisynthesis</fullName>
    </submittedName>
</protein>
<dbReference type="PANTHER" id="PTHR46401:SF2">
    <property type="entry name" value="GLYCOSYLTRANSFERASE WBBK-RELATED"/>
    <property type="match status" value="1"/>
</dbReference>